<evidence type="ECO:0000313" key="1">
    <source>
        <dbReference type="EMBL" id="KAI8032957.1"/>
    </source>
</evidence>
<accession>A0ACC0J423</accession>
<dbReference type="Proteomes" id="UP001060215">
    <property type="component" value="Chromosome 1"/>
</dbReference>
<gene>
    <name evidence="1" type="ORF">LOK49_LG01G02067</name>
</gene>
<proteinExistence type="predicted"/>
<evidence type="ECO:0000313" key="2">
    <source>
        <dbReference type="Proteomes" id="UP001060215"/>
    </source>
</evidence>
<comment type="caution">
    <text evidence="1">The sequence shown here is derived from an EMBL/GenBank/DDBJ whole genome shotgun (WGS) entry which is preliminary data.</text>
</comment>
<organism evidence="1 2">
    <name type="scientific">Camellia lanceoleosa</name>
    <dbReference type="NCBI Taxonomy" id="1840588"/>
    <lineage>
        <taxon>Eukaryota</taxon>
        <taxon>Viridiplantae</taxon>
        <taxon>Streptophyta</taxon>
        <taxon>Embryophyta</taxon>
        <taxon>Tracheophyta</taxon>
        <taxon>Spermatophyta</taxon>
        <taxon>Magnoliopsida</taxon>
        <taxon>eudicotyledons</taxon>
        <taxon>Gunneridae</taxon>
        <taxon>Pentapetalae</taxon>
        <taxon>asterids</taxon>
        <taxon>Ericales</taxon>
        <taxon>Theaceae</taxon>
        <taxon>Camellia</taxon>
    </lineage>
</organism>
<protein>
    <submittedName>
        <fullName evidence="1">Small RNA degrading nuclease 1</fullName>
    </submittedName>
</protein>
<keyword evidence="2" id="KW-1185">Reference proteome</keyword>
<name>A0ACC0J423_9ERIC</name>
<sequence length="474" mass="53386">MEKMIANVGKDVLARLVKAAQQQGMEGSEGDWEVFLSKHDKLFGSRMRDPIKKSAVTLARFLNTFSREDDLKFFDNKMHWYSKQDILRKFIEESREVESPVQMLVRLTLEHPQYPLDYSFPSHEEGWLRMKLSTNQIKKFPKMLAVDCEMVLCEDGTEALVRVCAVGRNLQVKLNELVNPNKAVADYRSEITGLSAEDLDGVTCSLANVQESMKKLLRDGKTILIGHGLNNDLKALKLDHGRVIDTSLIFKHGDEANFRRPSLNNLCKAVLGYEVRKEGAPHNCLDDAAAAMKLVLAKIESGFDNAIPLVHEGVPEIKKSKLLLHRIPVNVPGEELHKIIPGDFTIEIRPNKMAGGKKYSAFANFKNQEEANQAFENIDGYREKDSYGLPQKCVSFQYDSGSIDSFCVRKMTSEDFLGQVSSRKRSFQVEETTTGESKKLKSCQEAGEQTKAGSNLCDGHLKEIERLKQALRQG</sequence>
<reference evidence="1 2" key="1">
    <citation type="journal article" date="2022" name="Plant J.">
        <title>Chromosome-level genome of Camellia lanceoleosa provides a valuable resource for understanding genome evolution and self-incompatibility.</title>
        <authorList>
            <person name="Gong W."/>
            <person name="Xiao S."/>
            <person name="Wang L."/>
            <person name="Liao Z."/>
            <person name="Chang Y."/>
            <person name="Mo W."/>
            <person name="Hu G."/>
            <person name="Li W."/>
            <person name="Zhao G."/>
            <person name="Zhu H."/>
            <person name="Hu X."/>
            <person name="Ji K."/>
            <person name="Xiang X."/>
            <person name="Song Q."/>
            <person name="Yuan D."/>
            <person name="Jin S."/>
            <person name="Zhang L."/>
        </authorList>
    </citation>
    <scope>NUCLEOTIDE SEQUENCE [LARGE SCALE GENOMIC DNA]</scope>
    <source>
        <strain evidence="1">SQ_2022a</strain>
    </source>
</reference>
<dbReference type="EMBL" id="CM045758">
    <property type="protein sequence ID" value="KAI8032957.1"/>
    <property type="molecule type" value="Genomic_DNA"/>
</dbReference>